<proteinExistence type="inferred from homology"/>
<feature type="transmembrane region" description="Helical" evidence="10">
    <location>
        <begin position="277"/>
        <end position="299"/>
    </location>
</feature>
<feature type="region of interest" description="Disordered" evidence="9">
    <location>
        <begin position="1"/>
        <end position="63"/>
    </location>
</feature>
<keyword evidence="5 8" id="KW-0812">Transmembrane</keyword>
<keyword evidence="6 10" id="KW-1133">Transmembrane helix</keyword>
<feature type="transmembrane region" description="Helical" evidence="10">
    <location>
        <begin position="440"/>
        <end position="460"/>
    </location>
</feature>
<feature type="transmembrane region" description="Helical" evidence="10">
    <location>
        <begin position="414"/>
        <end position="434"/>
    </location>
</feature>
<evidence type="ECO:0000256" key="3">
    <source>
        <dbReference type="ARBA" id="ARBA00022448"/>
    </source>
</evidence>
<dbReference type="EMBL" id="JABACI010000001">
    <property type="protein sequence ID" value="NLP83504.1"/>
    <property type="molecule type" value="Genomic_DNA"/>
</dbReference>
<protein>
    <submittedName>
        <fullName evidence="12">Peptide MFS transporter</fullName>
    </submittedName>
</protein>
<keyword evidence="3 8" id="KW-0813">Transport</keyword>
<dbReference type="InterPro" id="IPR020846">
    <property type="entry name" value="MFS_dom"/>
</dbReference>
<dbReference type="NCBIfam" id="TIGR00924">
    <property type="entry name" value="yjdL_sub1_fam"/>
    <property type="match status" value="1"/>
</dbReference>
<feature type="transmembrane region" description="Helical" evidence="10">
    <location>
        <begin position="147"/>
        <end position="169"/>
    </location>
</feature>
<feature type="transmembrane region" description="Helical" evidence="10">
    <location>
        <begin position="210"/>
        <end position="229"/>
    </location>
</feature>
<feature type="transmembrane region" description="Helical" evidence="10">
    <location>
        <begin position="87"/>
        <end position="104"/>
    </location>
</feature>
<feature type="transmembrane region" description="Helical" evidence="10">
    <location>
        <begin position="481"/>
        <end position="502"/>
    </location>
</feature>
<dbReference type="InterPro" id="IPR000109">
    <property type="entry name" value="POT_fam"/>
</dbReference>
<dbReference type="InterPro" id="IPR005279">
    <property type="entry name" value="Dipep/tripep_permease"/>
</dbReference>
<evidence type="ECO:0000256" key="7">
    <source>
        <dbReference type="ARBA" id="ARBA00023136"/>
    </source>
</evidence>
<evidence type="ECO:0000256" key="6">
    <source>
        <dbReference type="ARBA" id="ARBA00022989"/>
    </source>
</evidence>
<organism evidence="12 13">
    <name type="scientific">Microbacterium salsuginis</name>
    <dbReference type="NCBI Taxonomy" id="2722803"/>
    <lineage>
        <taxon>Bacteria</taxon>
        <taxon>Bacillati</taxon>
        <taxon>Actinomycetota</taxon>
        <taxon>Actinomycetes</taxon>
        <taxon>Micrococcales</taxon>
        <taxon>Microbacteriaceae</taxon>
        <taxon>Microbacterium</taxon>
    </lineage>
</organism>
<dbReference type="CDD" id="cd17346">
    <property type="entry name" value="MFS_DtpA_like"/>
    <property type="match status" value="1"/>
</dbReference>
<dbReference type="PROSITE" id="PS50850">
    <property type="entry name" value="MFS"/>
    <property type="match status" value="1"/>
</dbReference>
<evidence type="ECO:0000256" key="4">
    <source>
        <dbReference type="ARBA" id="ARBA00022475"/>
    </source>
</evidence>
<dbReference type="PANTHER" id="PTHR23517">
    <property type="entry name" value="RESISTANCE PROTEIN MDTM, PUTATIVE-RELATED-RELATED"/>
    <property type="match status" value="1"/>
</dbReference>
<feature type="transmembrane region" description="Helical" evidence="10">
    <location>
        <begin position="116"/>
        <end position="138"/>
    </location>
</feature>
<dbReference type="Proteomes" id="UP001429745">
    <property type="component" value="Unassembled WGS sequence"/>
</dbReference>
<feature type="transmembrane region" description="Helical" evidence="10">
    <location>
        <begin position="508"/>
        <end position="527"/>
    </location>
</feature>
<feature type="transmembrane region" description="Helical" evidence="10">
    <location>
        <begin position="305"/>
        <end position="325"/>
    </location>
</feature>
<feature type="compositionally biased region" description="Low complexity" evidence="9">
    <location>
        <begin position="42"/>
        <end position="57"/>
    </location>
</feature>
<evidence type="ECO:0000256" key="8">
    <source>
        <dbReference type="RuleBase" id="RU003755"/>
    </source>
</evidence>
<evidence type="ECO:0000313" key="12">
    <source>
        <dbReference type="EMBL" id="NLP83504.1"/>
    </source>
</evidence>
<dbReference type="PANTHER" id="PTHR23517:SF15">
    <property type="entry name" value="PROTON-DEPENDENT OLIGOPEPTIDE FAMILY TRANSPORT PROTEIN"/>
    <property type="match status" value="1"/>
</dbReference>
<dbReference type="Gene3D" id="1.20.1250.20">
    <property type="entry name" value="MFS general substrate transporter like domains"/>
    <property type="match status" value="1"/>
</dbReference>
<feature type="transmembrane region" description="Helical" evidence="10">
    <location>
        <begin position="235"/>
        <end position="256"/>
    </location>
</feature>
<feature type="transmembrane region" description="Helical" evidence="10">
    <location>
        <begin position="175"/>
        <end position="198"/>
    </location>
</feature>
<comment type="similarity">
    <text evidence="2 8">Belongs to the major facilitator superfamily. Proton-dependent oligopeptide transporter (POT/PTR) (TC 2.A.17) family.</text>
</comment>
<dbReference type="PROSITE" id="PS01023">
    <property type="entry name" value="PTR2_2"/>
    <property type="match status" value="1"/>
</dbReference>
<dbReference type="Pfam" id="PF00854">
    <property type="entry name" value="PTR2"/>
    <property type="match status" value="1"/>
</dbReference>
<name>A0ABX1K934_9MICO</name>
<feature type="domain" description="Major facilitator superfamily (MFS) profile" evidence="11">
    <location>
        <begin position="78"/>
        <end position="533"/>
    </location>
</feature>
<dbReference type="RefSeq" id="WP_168911906.1">
    <property type="nucleotide sequence ID" value="NZ_JABACI010000001.1"/>
</dbReference>
<gene>
    <name evidence="12" type="ORF">HF576_06585</name>
</gene>
<evidence type="ECO:0000259" key="11">
    <source>
        <dbReference type="PROSITE" id="PS50850"/>
    </source>
</evidence>
<sequence length="540" mass="57529">MNRRDDGDRHDEREPEQMPVGPPEGATAAGEPYASTRAGQRAAEASGTDAAATTATAVDDESDHDTRFFGQPWALAHVFGVEMWERFSFYGMQGILLIYMYYTVAEGGLGIDQAVATGIVGAYGGTVYLSTILGAWVADRLLGSERVLFYSAIVIMLGHIGLAVLPNVWVLGVGLVLVAVGSGGLKANATSVVGTLYAEKDPRRDAGFSLFYLGINLGAFFGPIVTGALQSSVGFHAGFAAAAVGMALGLLQYSFGRKQLPASSRIVPNPLPANRRLLVVGIAVGGLVVIAALVLVGVIRADNLAGIVIIVTLAATVAYFAVIVASRAITAVERSRLFAFIPLFIVNVGFWSLYQQQFTVLTIYSDQQLNRNILGWEMPVSWVNSINPIFVIILSGVFAAIWTKMGTRQPSTPVKFALGAIIMGIAFLLFLPWANGAANSTPLLAIVGILLVFTIAELFISPVGLSASTKLAPQRFHTQMVALYFLSVALGTSIAGWLAQFYDPKNEVPYFTILGFISIGLGIALWFSVKPVLALMKGVR</sequence>
<evidence type="ECO:0000256" key="2">
    <source>
        <dbReference type="ARBA" id="ARBA00005982"/>
    </source>
</evidence>
<feature type="transmembrane region" description="Helical" evidence="10">
    <location>
        <begin position="382"/>
        <end position="402"/>
    </location>
</feature>
<keyword evidence="7 10" id="KW-0472">Membrane</keyword>
<feature type="transmembrane region" description="Helical" evidence="10">
    <location>
        <begin position="337"/>
        <end position="354"/>
    </location>
</feature>
<evidence type="ECO:0000256" key="10">
    <source>
        <dbReference type="SAM" id="Phobius"/>
    </source>
</evidence>
<accession>A0ABX1K934</accession>
<evidence type="ECO:0000256" key="9">
    <source>
        <dbReference type="SAM" id="MobiDB-lite"/>
    </source>
</evidence>
<evidence type="ECO:0000256" key="1">
    <source>
        <dbReference type="ARBA" id="ARBA00004651"/>
    </source>
</evidence>
<comment type="caution">
    <text evidence="12">The sequence shown here is derived from an EMBL/GenBank/DDBJ whole genome shotgun (WGS) entry which is preliminary data.</text>
</comment>
<reference evidence="12 13" key="1">
    <citation type="submission" date="2020-04" db="EMBL/GenBank/DDBJ databases">
        <title>CFH 90308 Microbacterium sp.</title>
        <authorList>
            <person name="Nie G."/>
            <person name="Ming H."/>
            <person name="Xia T."/>
        </authorList>
    </citation>
    <scope>NUCLEOTIDE SEQUENCE [LARGE SCALE GENOMIC DNA]</scope>
    <source>
        <strain evidence="12 13">CFH 90308</strain>
    </source>
</reference>
<keyword evidence="13" id="KW-1185">Reference proteome</keyword>
<comment type="subcellular location">
    <subcellularLocation>
        <location evidence="1">Cell membrane</location>
        <topology evidence="1">Multi-pass membrane protein</topology>
    </subcellularLocation>
    <subcellularLocation>
        <location evidence="8">Membrane</location>
        <topology evidence="8">Multi-pass membrane protein</topology>
    </subcellularLocation>
</comment>
<keyword evidence="4" id="KW-1003">Cell membrane</keyword>
<dbReference type="InterPro" id="IPR050171">
    <property type="entry name" value="MFS_Transporters"/>
</dbReference>
<evidence type="ECO:0000313" key="13">
    <source>
        <dbReference type="Proteomes" id="UP001429745"/>
    </source>
</evidence>
<dbReference type="SUPFAM" id="SSF103473">
    <property type="entry name" value="MFS general substrate transporter"/>
    <property type="match status" value="1"/>
</dbReference>
<feature type="compositionally biased region" description="Basic and acidic residues" evidence="9">
    <location>
        <begin position="1"/>
        <end position="16"/>
    </location>
</feature>
<dbReference type="InterPro" id="IPR036259">
    <property type="entry name" value="MFS_trans_sf"/>
</dbReference>
<dbReference type="InterPro" id="IPR018456">
    <property type="entry name" value="PTR2_symporter_CS"/>
</dbReference>
<evidence type="ECO:0000256" key="5">
    <source>
        <dbReference type="ARBA" id="ARBA00022692"/>
    </source>
</evidence>